<sequence length="231" mass="25108">MPLSPPVPRQLRHQRAIRAVAYEREDGLWDIDACLTDHKPRDVPLAAGVRPNGLPIHELWLRITIDRKLNVVDAEASSDWVPYDGQCQNANPAYRALIGLNLLDNFRREAGRLLAGTAGCTHLTEMLGVLPTAAIQAFVGAVWDTSNGSPGEAPGPELGKTAGGNEAAGEKPPFQLGRCHALRFDGEAVKQFYPRWYGHVPRSIARGAETPSVRDSRSPGQEGRADAVSHE</sequence>
<evidence type="ECO:0000313" key="3">
    <source>
        <dbReference type="Proteomes" id="UP000295606"/>
    </source>
</evidence>
<comment type="caution">
    <text evidence="2">The sequence shown here is derived from an EMBL/GenBank/DDBJ whole genome shotgun (WGS) entry which is preliminary data.</text>
</comment>
<protein>
    <submittedName>
        <fullName evidence="2">DUF2889 domain-containing protein</fullName>
    </submittedName>
</protein>
<feature type="region of interest" description="Disordered" evidence="1">
    <location>
        <begin position="146"/>
        <end position="172"/>
    </location>
</feature>
<evidence type="ECO:0000313" key="2">
    <source>
        <dbReference type="EMBL" id="TDG08515.1"/>
    </source>
</evidence>
<organism evidence="2 3">
    <name type="scientific">Paraburkholderia guartelaensis</name>
    <dbReference type="NCBI Taxonomy" id="2546446"/>
    <lineage>
        <taxon>Bacteria</taxon>
        <taxon>Pseudomonadati</taxon>
        <taxon>Pseudomonadota</taxon>
        <taxon>Betaproteobacteria</taxon>
        <taxon>Burkholderiales</taxon>
        <taxon>Burkholderiaceae</taxon>
        <taxon>Paraburkholderia</taxon>
    </lineage>
</organism>
<dbReference type="OrthoDB" id="6862397at2"/>
<dbReference type="Proteomes" id="UP000295606">
    <property type="component" value="Unassembled WGS sequence"/>
</dbReference>
<accession>A0A4R5LH02</accession>
<proteinExistence type="predicted"/>
<feature type="compositionally biased region" description="Basic and acidic residues" evidence="1">
    <location>
        <begin position="212"/>
        <end position="231"/>
    </location>
</feature>
<dbReference type="RefSeq" id="WP_133182833.1">
    <property type="nucleotide sequence ID" value="NZ_CAJMZB010000025.1"/>
</dbReference>
<name>A0A4R5LH02_9BURK</name>
<gene>
    <name evidence="2" type="ORF">E1N52_11360</name>
</gene>
<dbReference type="Pfam" id="PF11136">
    <property type="entry name" value="DUF2889"/>
    <property type="match status" value="1"/>
</dbReference>
<reference evidence="2 3" key="1">
    <citation type="submission" date="2019-03" db="EMBL/GenBank/DDBJ databases">
        <title>Paraburkholderia sp. isolated from native Mimosa gymnas in Guartela State Park, Brazil.</title>
        <authorList>
            <person name="Paulitsch F."/>
            <person name="Hungria M."/>
            <person name="Delamuta J.R.M."/>
            <person name="Ribeiro R.A."/>
            <person name="Dall'Agnol R."/>
            <person name="Silva J.S.B."/>
        </authorList>
    </citation>
    <scope>NUCLEOTIDE SEQUENCE [LARGE SCALE GENOMIC DNA]</scope>
    <source>
        <strain evidence="2 3">CNPSo 3008</strain>
    </source>
</reference>
<dbReference type="AlphaFoldDB" id="A0A4R5LH02"/>
<dbReference type="EMBL" id="SMOD01000007">
    <property type="protein sequence ID" value="TDG08515.1"/>
    <property type="molecule type" value="Genomic_DNA"/>
</dbReference>
<evidence type="ECO:0000256" key="1">
    <source>
        <dbReference type="SAM" id="MobiDB-lite"/>
    </source>
</evidence>
<feature type="region of interest" description="Disordered" evidence="1">
    <location>
        <begin position="204"/>
        <end position="231"/>
    </location>
</feature>
<dbReference type="InterPro" id="IPR021312">
    <property type="entry name" value="DUF2889"/>
</dbReference>